<dbReference type="InterPro" id="IPR021133">
    <property type="entry name" value="HEAT_type_2"/>
</dbReference>
<feature type="transmembrane region" description="Helical" evidence="11">
    <location>
        <begin position="373"/>
        <end position="390"/>
    </location>
</feature>
<feature type="compositionally biased region" description="Low complexity" evidence="10">
    <location>
        <begin position="818"/>
        <end position="834"/>
    </location>
</feature>
<evidence type="ECO:0000256" key="3">
    <source>
        <dbReference type="ARBA" id="ARBA00022664"/>
    </source>
</evidence>
<protein>
    <submittedName>
        <fullName evidence="13">Splicing factor 3B subunit 1</fullName>
    </submittedName>
</protein>
<dbReference type="Pfam" id="PF22646">
    <property type="entry name" value="PPP2R1A-like_HEAT"/>
    <property type="match status" value="1"/>
</dbReference>
<dbReference type="InterPro" id="IPR015016">
    <property type="entry name" value="SF3b_su1"/>
</dbReference>
<keyword evidence="5" id="KW-0677">Repeat</keyword>
<dbReference type="CDD" id="cd00625">
    <property type="entry name" value="ArsB_NhaD_permease"/>
    <property type="match status" value="1"/>
</dbReference>
<gene>
    <name evidence="13" type="primary">sf3b1</name>
    <name evidence="13" type="ORF">SDJN03_24425</name>
</gene>
<feature type="region of interest" description="Disordered" evidence="10">
    <location>
        <begin position="729"/>
        <end position="867"/>
    </location>
</feature>
<keyword evidence="3" id="KW-0507">mRNA processing</keyword>
<evidence type="ECO:0000256" key="11">
    <source>
        <dbReference type="SAM" id="Phobius"/>
    </source>
</evidence>
<feature type="transmembrane region" description="Helical" evidence="11">
    <location>
        <begin position="498"/>
        <end position="519"/>
    </location>
</feature>
<dbReference type="Proteomes" id="UP000685013">
    <property type="component" value="Chromosome 16"/>
</dbReference>
<dbReference type="GO" id="GO:0003729">
    <property type="term" value="F:mRNA binding"/>
    <property type="evidence" value="ECO:0007669"/>
    <property type="project" value="InterPro"/>
</dbReference>
<dbReference type="Pfam" id="PF08920">
    <property type="entry name" value="SF3b1"/>
    <property type="match status" value="1"/>
</dbReference>
<keyword evidence="6 11" id="KW-1133">Transmembrane helix</keyword>
<evidence type="ECO:0000256" key="8">
    <source>
        <dbReference type="ARBA" id="ARBA00023242"/>
    </source>
</evidence>
<comment type="caution">
    <text evidence="13">The sequence shown here is derived from an EMBL/GenBank/DDBJ whole genome shotgun (WGS) entry which is preliminary data.</text>
</comment>
<feature type="non-terminal residue" evidence="13">
    <location>
        <position position="1"/>
    </location>
</feature>
<evidence type="ECO:0000256" key="4">
    <source>
        <dbReference type="ARBA" id="ARBA00022692"/>
    </source>
</evidence>
<keyword evidence="14" id="KW-1185">Reference proteome</keyword>
<evidence type="ECO:0000259" key="12">
    <source>
        <dbReference type="SMART" id="SM01349"/>
    </source>
</evidence>
<reference evidence="13 14" key="1">
    <citation type="journal article" date="2021" name="Hortic Res">
        <title>The domestication of Cucurbita argyrosperma as revealed by the genome of its wild relative.</title>
        <authorList>
            <person name="Barrera-Redondo J."/>
            <person name="Sanchez-de la Vega G."/>
            <person name="Aguirre-Liguori J.A."/>
            <person name="Castellanos-Morales G."/>
            <person name="Gutierrez-Guerrero Y.T."/>
            <person name="Aguirre-Dugua X."/>
            <person name="Aguirre-Planter E."/>
            <person name="Tenaillon M.I."/>
            <person name="Lira-Saade R."/>
            <person name="Eguiarte L.E."/>
        </authorList>
    </citation>
    <scope>NUCLEOTIDE SEQUENCE [LARGE SCALE GENOMIC DNA]</scope>
    <source>
        <strain evidence="13">JBR-2021</strain>
    </source>
</reference>
<dbReference type="FunFam" id="1.25.10.10:FF:000069">
    <property type="entry name" value="Splicing factor 3B subunit 1"/>
    <property type="match status" value="1"/>
</dbReference>
<name>A0AAV6M865_9ROSI</name>
<feature type="domain" description="TOG" evidence="12">
    <location>
        <begin position="1409"/>
        <end position="1644"/>
    </location>
</feature>
<feature type="transmembrane region" description="Helical" evidence="11">
    <location>
        <begin position="429"/>
        <end position="453"/>
    </location>
</feature>
<evidence type="ECO:0000313" key="13">
    <source>
        <dbReference type="EMBL" id="KAG6576851.1"/>
    </source>
</evidence>
<dbReference type="PANTHER" id="PTHR12097">
    <property type="entry name" value="SPLICING FACTOR 3B, SUBUNIT 1-RELATED"/>
    <property type="match status" value="1"/>
</dbReference>
<feature type="transmembrane region" description="Helical" evidence="11">
    <location>
        <begin position="140"/>
        <end position="165"/>
    </location>
</feature>
<organism evidence="13 14">
    <name type="scientific">Cucurbita argyrosperma subsp. sororia</name>
    <dbReference type="NCBI Taxonomy" id="37648"/>
    <lineage>
        <taxon>Eukaryota</taxon>
        <taxon>Viridiplantae</taxon>
        <taxon>Streptophyta</taxon>
        <taxon>Embryophyta</taxon>
        <taxon>Tracheophyta</taxon>
        <taxon>Spermatophyta</taxon>
        <taxon>Magnoliopsida</taxon>
        <taxon>eudicotyledons</taxon>
        <taxon>Gunneridae</taxon>
        <taxon>Pentapetalae</taxon>
        <taxon>rosids</taxon>
        <taxon>fabids</taxon>
        <taxon>Cucurbitales</taxon>
        <taxon>Cucurbitaceae</taxon>
        <taxon>Cucurbiteae</taxon>
        <taxon>Cucurbita</taxon>
    </lineage>
</organism>
<evidence type="ECO:0000256" key="1">
    <source>
        <dbReference type="ARBA" id="ARBA00004123"/>
    </source>
</evidence>
<dbReference type="GO" id="GO:0000245">
    <property type="term" value="P:spliceosomal complex assembly"/>
    <property type="evidence" value="ECO:0007669"/>
    <property type="project" value="InterPro"/>
</dbReference>
<keyword evidence="7 11" id="KW-0472">Membrane</keyword>
<dbReference type="GO" id="GO:0016020">
    <property type="term" value="C:membrane"/>
    <property type="evidence" value="ECO:0007669"/>
    <property type="project" value="UniProtKB-SubCell"/>
</dbReference>
<feature type="transmembrane region" description="Helical" evidence="11">
    <location>
        <begin position="465"/>
        <end position="486"/>
    </location>
</feature>
<feature type="transmembrane region" description="Helical" evidence="11">
    <location>
        <begin position="396"/>
        <end position="417"/>
    </location>
</feature>
<keyword evidence="8" id="KW-0539">Nucleus</keyword>
<dbReference type="InterPro" id="IPR001898">
    <property type="entry name" value="SLC13A/DASS"/>
</dbReference>
<sequence>MESFALQSVSTTASLPRHSPIARISLLHRRKPIPHSQSFPTSPCLYRSVSLFQSAPPIPQSPLFISRSSSLFNPLFNPKLRRTHQLRTSASQSPEKQPLPPTPLPQQGAKPIPFLISIAIGLIVRFAIPKPVEVSAQAWQLLSIFLSTIAGLVLSPLPVGAWAFLGLTMTVVTKTLTFASAFNAFTSEVIWLIVISFFFARGFVKTGLGDRIATYFVKWMGKSTLGLSYGLTFSEALIAPAMPSTTARAGGVFLPIIKSLSLAADSKPNDPSSKKIGAYLIQSQFQSAGNSSALFLTAAAQNLLCLKLAEELGVQISSPWLTWAKIASVPAIICLLTTPAILYKLFPPETKNTPDAPAMATKKLEAMGPVTKNEWVMVGTMLIAVSLWIAGEALQIPSVVAAMIGLSTLLTLGVLNWEDCLAEKSAWDTLAWFAVLVGMAGQLTSLGLVGWMSNCVATLLKSLSLSWPAAFAILQLSYFFVHYLFASQTGHVGALYSAFLAMHLAAKVPGVLAALALAYNTNLFGALTHYSSGQAAVYYGAGYVDLPDVFKIGFVMALVNGIIWIVAGARKKKDFAIRNRYLIQYNPRNHLPNFSFWGFDFCSGQEANDKAGYVTSIPVNEDDENLEALDNEVARKLASYTAPKSLLKEMPRGGEEDDDIGFKKPQRIIDREDDYRKRRLNRVISPERHDAFAAGEKTPDPSVRTYAEVMREEALKREREETLRAIAKKKEEEEAAKASGEKPKESAAAPQKRRNRWDQSQDDGGEKKAKTSDWDLPDTTPGRWDATPGRVGDATPGVGRRNRWDETPTPGRLADLDATPAGGVTPGATPAGMTWDATPKLAGMATPTPKRQRSRWDETPATMGSATPMPGATPAAAFTPGVTPVGGVELATPTPGAINLRGPMTPEQYNLMRWERDIEERNRPLTDEELDAMFPQEGYKILDPPASYVPIRTPARKLLATPTPMGTPLYAIPEENRGQQFDVPKEAPGGLPFMKPEDYQYFGALLNEEDEEELSPEEQKERKIMKLLLKVKNGTPPQRKTALRQLTDKAREFGAGPLFNRILPLLMQPTLEDQERHLLVKVIDRVLYKLDELVRPYVHKILVVIEPLLIDEDYYARVEGREIISNLSKAAGLATMIAAMRPDIDNIDEYVRNTTARAFSVVASALGIPALLPFLKAVCQSKKSWQARHTGIKIVQQIAILIGCAVLPHLRSLVEIIEHGLNDENQKVRTITALSLAALAEAAAPYGIESFDSVLKPLWKGIRSHRGKVLAAFLKAIGFIIPLMDALYACYYTKEVMYILIREFQSPDEEMKKIVLKVVKQCVSTEGVEADYIRNDILPEFFRNFWVRRMALDRRNYKQLVDTTVEIANKVGVADIVGRVVEDLKDESEPYRRMVMETIEKVVANLGASDIDARLEELLIDGILYAFQEQTSDDANVMLNGFGAVVNSLGQRVKPYLPQICGTIKWRLNNKSAKVRQQAADLISRIAVVMKQCQEEQLMGHLGVVLYEYLGEEYPEVLGSILGALKAIVNVIGMTKMTPPIKDLLPRLTPILKNRHEKVQENCIDLVGRIADRGAEFVPAREWMRICFELLEMLKAHKKGIRRATVNTFGYIAKAIGPQDVLATLLNNLKVQERQNRVCTTVAIAIVAETCSPFTVLPALMNEYRVPELNVQNGVLKSLSFLFEYIGEMGKDYIYAVTPLLEDALMDRDLVHRQTAASAVKHMALGVAGLGCEDALVHLLNYVWPNIFETSPHVINAVMEAVEGMRVALGAAVVLNYCLQGLFHPARKVREVYWKIYNSLYIGSQDALVAAYPGLEDGENNVYCRPELVMFI</sequence>
<evidence type="ECO:0000256" key="10">
    <source>
        <dbReference type="SAM" id="MobiDB-lite"/>
    </source>
</evidence>
<accession>A0AAV6M865</accession>
<dbReference type="PROSITE" id="PS50077">
    <property type="entry name" value="HEAT_REPEAT"/>
    <property type="match status" value="1"/>
</dbReference>
<comment type="subcellular location">
    <subcellularLocation>
        <location evidence="2">Membrane</location>
        <topology evidence="2">Multi-pass membrane protein</topology>
    </subcellularLocation>
    <subcellularLocation>
        <location evidence="1">Nucleus</location>
    </subcellularLocation>
</comment>
<evidence type="ECO:0000256" key="9">
    <source>
        <dbReference type="PROSITE-ProRule" id="PRU00103"/>
    </source>
</evidence>
<keyword evidence="4 11" id="KW-0812">Transmembrane</keyword>
<dbReference type="GO" id="GO:0015140">
    <property type="term" value="F:malate transmembrane transporter activity"/>
    <property type="evidence" value="ECO:0007669"/>
    <property type="project" value="UniProtKB-ARBA"/>
</dbReference>
<evidence type="ECO:0000256" key="6">
    <source>
        <dbReference type="ARBA" id="ARBA00022989"/>
    </source>
</evidence>
<dbReference type="SMART" id="SM01349">
    <property type="entry name" value="TOG"/>
    <property type="match status" value="1"/>
</dbReference>
<dbReference type="InterPro" id="IPR034085">
    <property type="entry name" value="TOG"/>
</dbReference>
<feature type="region of interest" description="Disordered" evidence="10">
    <location>
        <begin position="85"/>
        <end position="105"/>
    </location>
</feature>
<feature type="repeat" description="HEAT" evidence="9">
    <location>
        <begin position="1213"/>
        <end position="1251"/>
    </location>
</feature>
<feature type="transmembrane region" description="Helical" evidence="11">
    <location>
        <begin position="111"/>
        <end position="128"/>
    </location>
</feature>
<feature type="transmembrane region" description="Helical" evidence="11">
    <location>
        <begin position="549"/>
        <end position="569"/>
    </location>
</feature>
<dbReference type="Pfam" id="PF00939">
    <property type="entry name" value="Na_sulph_symp"/>
    <property type="match status" value="1"/>
</dbReference>
<feature type="compositionally biased region" description="Basic and acidic residues" evidence="10">
    <location>
        <begin position="729"/>
        <end position="745"/>
    </location>
</feature>
<evidence type="ECO:0000313" key="14">
    <source>
        <dbReference type="Proteomes" id="UP000685013"/>
    </source>
</evidence>
<proteinExistence type="predicted"/>
<dbReference type="FunFam" id="1.25.10.10:FF:000066">
    <property type="entry name" value="Splicing factor 3B subunit 1"/>
    <property type="match status" value="1"/>
</dbReference>
<dbReference type="GO" id="GO:0005634">
    <property type="term" value="C:nucleus"/>
    <property type="evidence" value="ECO:0007669"/>
    <property type="project" value="UniProtKB-SubCell"/>
</dbReference>
<evidence type="ECO:0000256" key="7">
    <source>
        <dbReference type="ARBA" id="ARBA00023136"/>
    </source>
</evidence>
<dbReference type="InterPro" id="IPR054573">
    <property type="entry name" value="PP2A/SF3B1-like_HEAT"/>
</dbReference>
<evidence type="ECO:0000256" key="5">
    <source>
        <dbReference type="ARBA" id="ARBA00022737"/>
    </source>
</evidence>
<dbReference type="NCBIfam" id="TIGR00785">
    <property type="entry name" value="dass"/>
    <property type="match status" value="1"/>
</dbReference>
<dbReference type="EMBL" id="JAGKQH010000016">
    <property type="protein sequence ID" value="KAG6576851.1"/>
    <property type="molecule type" value="Genomic_DNA"/>
</dbReference>
<evidence type="ECO:0000256" key="2">
    <source>
        <dbReference type="ARBA" id="ARBA00004141"/>
    </source>
</evidence>
<feature type="transmembrane region" description="Helical" evidence="11">
    <location>
        <begin position="185"/>
        <end position="204"/>
    </location>
</feature>
<dbReference type="InterPro" id="IPR038737">
    <property type="entry name" value="SF3b_su1-like"/>
</dbReference>
<dbReference type="FunFam" id="1.25.10.10:FF:000073">
    <property type="entry name" value="Splicing factor 3b, subunit 1"/>
    <property type="match status" value="1"/>
</dbReference>
<feature type="compositionally biased region" description="Basic and acidic residues" evidence="10">
    <location>
        <begin position="756"/>
        <end position="773"/>
    </location>
</feature>